<dbReference type="SUPFAM" id="SSF159245">
    <property type="entry name" value="AttH-like"/>
    <property type="match status" value="1"/>
</dbReference>
<sequence length="391" mass="41801">MHLFSPFIATALTAALLVVADQGDDCSVHKAVAGEYVTGAVPMNDDPLAHFDTPMVTTFNSSASEVWAFDAGSHDGKAGIVVYLSRGTVASNLAAQRALISVSWPNGSRYLENAFYQQSIVTSCAHETIGTWSDGADSDQASSMWRFTASRDLRRAKVSINSPTIQGTFQLENRGPPLYPGGLIYPNPNASVLLAPEMYWQEHFPVAAASANLSIKGTPFVLSGVGGRDKNWNSRPWAVVSGNWDMARAVAGPYGLMLWNYTSGVDGRPYFSATLMEEGNVVFRTAVDGGGSSPGACHGTSGTVSLTYDGSHHLTSPSGTPSPSRHTGYVVDLISQHRHWRFNIDFSQTVFWFPADKALTVGQYVGNVTGGLMGGRSYIGVASGSLQEFVL</sequence>
<name>A0A1B7Y4E4_COLHI</name>
<comment type="caution">
    <text evidence="6">The sequence shown here is derived from an EMBL/GenBank/DDBJ whole genome shotgun (WGS) entry which is preliminary data.</text>
</comment>
<proteinExistence type="inferred from homology"/>
<evidence type="ECO:0000259" key="5">
    <source>
        <dbReference type="Pfam" id="PF24137"/>
    </source>
</evidence>
<dbReference type="EMBL" id="LTAN01000007">
    <property type="protein sequence ID" value="OBR06897.1"/>
    <property type="molecule type" value="Genomic_DNA"/>
</dbReference>
<keyword evidence="1" id="KW-0413">Isomerase</keyword>
<evidence type="ECO:0000313" key="7">
    <source>
        <dbReference type="Proteomes" id="UP000092177"/>
    </source>
</evidence>
<dbReference type="AlphaFoldDB" id="A0A1B7Y4E4"/>
<keyword evidence="7" id="KW-1185">Reference proteome</keyword>
<evidence type="ECO:0000256" key="1">
    <source>
        <dbReference type="ARBA" id="ARBA00023235"/>
    </source>
</evidence>
<dbReference type="Pfam" id="PF22903">
    <property type="entry name" value="DA_C"/>
    <property type="match status" value="1"/>
</dbReference>
<dbReference type="VEuPathDB" id="FungiDB:CH63R_11017"/>
<evidence type="ECO:0000256" key="2">
    <source>
        <dbReference type="ARBA" id="ARBA00046325"/>
    </source>
</evidence>
<dbReference type="GeneID" id="28870098"/>
<dbReference type="OrthoDB" id="5344254at2759"/>
<reference evidence="7" key="1">
    <citation type="journal article" date="2017" name="BMC Genomics">
        <title>Gapless genome assembly of Colletotrichum higginsianum reveals chromosome structure and association of transposable elements with secondary metabolite gene clusters.</title>
        <authorList>
            <person name="Dallery J.-F."/>
            <person name="Lapalu N."/>
            <person name="Zampounis A."/>
            <person name="Pigne S."/>
            <person name="Luyten I."/>
            <person name="Amselem J."/>
            <person name="Wittenberg A.H.J."/>
            <person name="Zhou S."/>
            <person name="de Queiroz M.V."/>
            <person name="Robin G.P."/>
            <person name="Auger A."/>
            <person name="Hainaut M."/>
            <person name="Henrissat B."/>
            <person name="Kim K.-T."/>
            <person name="Lee Y.-H."/>
            <person name="Lespinet O."/>
            <person name="Schwartz D.C."/>
            <person name="Thon M.R."/>
            <person name="O'Connell R.J."/>
        </authorList>
    </citation>
    <scope>NUCLEOTIDE SEQUENCE [LARGE SCALE GENOMIC DNA]</scope>
    <source>
        <strain evidence="7">IMI 349063</strain>
    </source>
</reference>
<dbReference type="Pfam" id="PF24137">
    <property type="entry name" value="DA_N"/>
    <property type="match status" value="1"/>
</dbReference>
<comment type="similarity">
    <text evidence="2">Belongs to the Diels-Alderase family.</text>
</comment>
<evidence type="ECO:0000256" key="3">
    <source>
        <dbReference type="SAM" id="SignalP"/>
    </source>
</evidence>
<feature type="domain" description="Diels-Alderase C-terminal" evidence="4">
    <location>
        <begin position="236"/>
        <end position="384"/>
    </location>
</feature>
<accession>A0A1B7Y4E4</accession>
<dbReference type="InterPro" id="IPR056402">
    <property type="entry name" value="DA_N"/>
</dbReference>
<dbReference type="GO" id="GO:0016853">
    <property type="term" value="F:isomerase activity"/>
    <property type="evidence" value="ECO:0007669"/>
    <property type="project" value="UniProtKB-KW"/>
</dbReference>
<dbReference type="RefSeq" id="XP_018155415.1">
    <property type="nucleotide sequence ID" value="XM_018305991.1"/>
</dbReference>
<evidence type="ECO:0000313" key="6">
    <source>
        <dbReference type="EMBL" id="OBR06897.1"/>
    </source>
</evidence>
<evidence type="ECO:0000259" key="4">
    <source>
        <dbReference type="Pfam" id="PF22903"/>
    </source>
</evidence>
<organism evidence="6 7">
    <name type="scientific">Colletotrichum higginsianum (strain IMI 349063)</name>
    <name type="common">Crucifer anthracnose fungus</name>
    <dbReference type="NCBI Taxonomy" id="759273"/>
    <lineage>
        <taxon>Eukaryota</taxon>
        <taxon>Fungi</taxon>
        <taxon>Dikarya</taxon>
        <taxon>Ascomycota</taxon>
        <taxon>Pezizomycotina</taxon>
        <taxon>Sordariomycetes</taxon>
        <taxon>Hypocreomycetidae</taxon>
        <taxon>Glomerellales</taxon>
        <taxon>Glomerellaceae</taxon>
        <taxon>Colletotrichum</taxon>
        <taxon>Colletotrichum destructivum species complex</taxon>
    </lineage>
</organism>
<feature type="chain" id="PRO_5008601322" evidence="3">
    <location>
        <begin position="21"/>
        <end position="391"/>
    </location>
</feature>
<dbReference type="Proteomes" id="UP000092177">
    <property type="component" value="Unassembled WGS sequence"/>
</dbReference>
<dbReference type="KEGG" id="chig:CH63R_11017"/>
<keyword evidence="3" id="KW-0732">Signal</keyword>
<feature type="signal peptide" evidence="3">
    <location>
        <begin position="1"/>
        <end position="20"/>
    </location>
</feature>
<protein>
    <submittedName>
        <fullName evidence="6">Uncharacterized protein</fullName>
    </submittedName>
</protein>
<feature type="domain" description="Diels-Alderase N-terminal" evidence="5">
    <location>
        <begin position="54"/>
        <end position="232"/>
    </location>
</feature>
<gene>
    <name evidence="6" type="ORF">CH63R_11017</name>
</gene>
<dbReference type="InterPro" id="IPR054499">
    <property type="entry name" value="DA_C"/>
</dbReference>